<dbReference type="Pfam" id="PF05962">
    <property type="entry name" value="HutD"/>
    <property type="match status" value="1"/>
</dbReference>
<name>A0A0C5WAJ4_9FLAO</name>
<organism evidence="1 2">
    <name type="scientific">Siansivirga zeaxanthinifaciens CC-SAMT-1</name>
    <dbReference type="NCBI Taxonomy" id="1454006"/>
    <lineage>
        <taxon>Bacteria</taxon>
        <taxon>Pseudomonadati</taxon>
        <taxon>Bacteroidota</taxon>
        <taxon>Flavobacteriia</taxon>
        <taxon>Flavobacteriales</taxon>
        <taxon>Flavobacteriaceae</taxon>
        <taxon>Siansivirga</taxon>
    </lineage>
</organism>
<dbReference type="RefSeq" id="WP_052647401.1">
    <property type="nucleotide sequence ID" value="NZ_CP007202.1"/>
</dbReference>
<dbReference type="SUPFAM" id="SSF51182">
    <property type="entry name" value="RmlC-like cupins"/>
    <property type="match status" value="1"/>
</dbReference>
<dbReference type="KEGG" id="sze:AW14_00700"/>
<dbReference type="InterPro" id="IPR014710">
    <property type="entry name" value="RmlC-like_jellyroll"/>
</dbReference>
<dbReference type="PANTHER" id="PTHR37943:SF1">
    <property type="entry name" value="PROTEIN VES"/>
    <property type="match status" value="1"/>
</dbReference>
<gene>
    <name evidence="1" type="ORF">AW14_00700</name>
</gene>
<proteinExistence type="predicted"/>
<dbReference type="InterPro" id="IPR011051">
    <property type="entry name" value="RmlC_Cupin_sf"/>
</dbReference>
<accession>A0A0C5WAJ4</accession>
<dbReference type="HOGENOM" id="CLU_090931_3_0_10"/>
<dbReference type="Gene3D" id="2.60.120.10">
    <property type="entry name" value="Jelly Rolls"/>
    <property type="match status" value="1"/>
</dbReference>
<evidence type="ECO:0008006" key="3">
    <source>
        <dbReference type="Google" id="ProtNLM"/>
    </source>
</evidence>
<dbReference type="InterPro" id="IPR010282">
    <property type="entry name" value="Uncharacterised_HutD/Ves"/>
</dbReference>
<keyword evidence="2" id="KW-1185">Reference proteome</keyword>
<dbReference type="PANTHER" id="PTHR37943">
    <property type="entry name" value="PROTEIN VES"/>
    <property type="match status" value="1"/>
</dbReference>
<evidence type="ECO:0000313" key="2">
    <source>
        <dbReference type="Proteomes" id="UP000032229"/>
    </source>
</evidence>
<dbReference type="EMBL" id="CP007202">
    <property type="protein sequence ID" value="AJR02374.1"/>
    <property type="molecule type" value="Genomic_DNA"/>
</dbReference>
<dbReference type="OrthoDB" id="9786443at2"/>
<dbReference type="AlphaFoldDB" id="A0A0C5WAJ4"/>
<dbReference type="Proteomes" id="UP000032229">
    <property type="component" value="Chromosome"/>
</dbReference>
<sequence length="201" mass="22873">MRINILKSDDFKTTNWGDGTTTELFIYPKNSELKKLNFDFRLSKAVVLKETSKFSTLPGVHRKLMVLNGKITLNHKNHHSKTLEKFEIDTFQGDWDTTSNGLCSDFNLMTTKEKVSKLYGLSLPNKSTSTHVISKNLKWFFIYVNEGSLTLNTNETSFEAFKGDLCAITDFNTTTNITIKTTENSELVFVEIGKNTHKAEL</sequence>
<protein>
    <recommendedName>
        <fullName evidence="3">HutD-family protein</fullName>
    </recommendedName>
</protein>
<dbReference type="PATRIC" id="fig|1454006.5.peg.124"/>
<reference evidence="1 2" key="1">
    <citation type="submission" date="2014-02" db="EMBL/GenBank/DDBJ databases">
        <authorList>
            <person name="Young C.-C."/>
            <person name="Hameed A."/>
            <person name="Huang H.-C."/>
            <person name="Shahina M."/>
        </authorList>
    </citation>
    <scope>NUCLEOTIDE SEQUENCE [LARGE SCALE GENOMIC DNA]</scope>
    <source>
        <strain evidence="1 2">CC-SAMT-1</strain>
    </source>
</reference>
<evidence type="ECO:0000313" key="1">
    <source>
        <dbReference type="EMBL" id="AJR02374.1"/>
    </source>
</evidence>
<dbReference type="STRING" id="1454006.AW14_00700"/>